<sequence length="309" mass="33704">MAKSVVIGANGFIGSHLVDALVGAGHQVRAFDRFSNGTVNYQAGGVEQLVGDFLSRADLEAAVAGCDYVFHFLSTTTPATAEADPTLDLRTNLIQSVELLDAAAHAGIRHLYLASTGGAIYGQQSKDAFAEDDVTEPVSPYAIGKLAIENYLRYYDAKHGLKSTALRISNPYGTRQHPNKKQGLIPIALRQIALGQPVVQFGDGSMVRDYIYVEDLVQMIVRMIGKGEEHLVYNLGRGIGHSVAEILAVIREVVGRDFEIDRRPSPPTFVDRVVLDINRYTSTFGDVDFTSLADGVTRTYREIESENVN</sequence>
<proteinExistence type="inferred from homology"/>
<name>A0ABP7ZN74_9MICO</name>
<evidence type="ECO:0000259" key="2">
    <source>
        <dbReference type="Pfam" id="PF01370"/>
    </source>
</evidence>
<keyword evidence="4" id="KW-1185">Reference proteome</keyword>
<reference evidence="3" key="1">
    <citation type="journal article" date="2014" name="Int. J. Syst. Evol. Microbiol.">
        <title>Complete genome of a new Firmicutes species belonging to the dominant human colonic microbiota ('Ruminococcus bicirculans') reveals two chromosomes and a selective capacity to utilize plant glucans.</title>
        <authorList>
            <consortium name="NISC Comparative Sequencing Program"/>
            <person name="Wegmann U."/>
            <person name="Louis P."/>
            <person name="Goesmann A."/>
            <person name="Henrissat B."/>
            <person name="Duncan S.H."/>
            <person name="Flint H.J."/>
        </authorList>
    </citation>
    <scope>NUCLEOTIDE SEQUENCE</scope>
    <source>
        <strain evidence="3">JCM 17590</strain>
    </source>
</reference>
<dbReference type="InterPro" id="IPR036291">
    <property type="entry name" value="NAD(P)-bd_dom_sf"/>
</dbReference>
<organism evidence="3 4">
    <name type="scientific">Gryllotalpicola daejeonensis</name>
    <dbReference type="NCBI Taxonomy" id="993087"/>
    <lineage>
        <taxon>Bacteria</taxon>
        <taxon>Bacillati</taxon>
        <taxon>Actinomycetota</taxon>
        <taxon>Actinomycetes</taxon>
        <taxon>Micrococcales</taxon>
        <taxon>Microbacteriaceae</taxon>
        <taxon>Gryllotalpicola</taxon>
    </lineage>
</organism>
<dbReference type="InterPro" id="IPR001509">
    <property type="entry name" value="Epimerase_deHydtase"/>
</dbReference>
<dbReference type="Gene3D" id="3.40.50.720">
    <property type="entry name" value="NAD(P)-binding Rossmann-like Domain"/>
    <property type="match status" value="1"/>
</dbReference>
<dbReference type="Proteomes" id="UP001415169">
    <property type="component" value="Unassembled WGS sequence"/>
</dbReference>
<reference evidence="3" key="2">
    <citation type="submission" date="2023-12" db="EMBL/GenBank/DDBJ databases">
        <authorList>
            <person name="Sun Q."/>
            <person name="Inoue M."/>
        </authorList>
    </citation>
    <scope>NUCLEOTIDE SEQUENCE</scope>
    <source>
        <strain evidence="3">JCM 17590</strain>
    </source>
</reference>
<evidence type="ECO:0000313" key="3">
    <source>
        <dbReference type="EMBL" id="GAA4165562.1"/>
    </source>
</evidence>
<evidence type="ECO:0000256" key="1">
    <source>
        <dbReference type="ARBA" id="ARBA00007637"/>
    </source>
</evidence>
<comment type="caution">
    <text evidence="3">The sequence shown here is derived from an EMBL/GenBank/DDBJ whole genome shotgun (WGS) entry which is preliminary data.</text>
</comment>
<dbReference type="EMBL" id="BAABBV010000002">
    <property type="protein sequence ID" value="GAA4165562.1"/>
    <property type="molecule type" value="Genomic_DNA"/>
</dbReference>
<dbReference type="Pfam" id="PF01370">
    <property type="entry name" value="Epimerase"/>
    <property type="match status" value="1"/>
</dbReference>
<gene>
    <name evidence="3" type="ORF">GCM10022286_28950</name>
</gene>
<comment type="similarity">
    <text evidence="1">Belongs to the NAD(P)-dependent epimerase/dehydratase family.</text>
</comment>
<dbReference type="RefSeq" id="WP_344792594.1">
    <property type="nucleotide sequence ID" value="NZ_BAABBV010000002.1"/>
</dbReference>
<accession>A0ABP7ZN74</accession>
<dbReference type="SUPFAM" id="SSF51735">
    <property type="entry name" value="NAD(P)-binding Rossmann-fold domains"/>
    <property type="match status" value="1"/>
</dbReference>
<feature type="domain" description="NAD-dependent epimerase/dehydratase" evidence="2">
    <location>
        <begin position="5"/>
        <end position="236"/>
    </location>
</feature>
<dbReference type="Gene3D" id="3.90.25.10">
    <property type="entry name" value="UDP-galactose 4-epimerase, domain 1"/>
    <property type="match status" value="1"/>
</dbReference>
<dbReference type="PANTHER" id="PTHR43000">
    <property type="entry name" value="DTDP-D-GLUCOSE 4,6-DEHYDRATASE-RELATED"/>
    <property type="match status" value="1"/>
</dbReference>
<evidence type="ECO:0000313" key="4">
    <source>
        <dbReference type="Proteomes" id="UP001415169"/>
    </source>
</evidence>
<protein>
    <submittedName>
        <fullName evidence="3">NAD-dependent epimerase/dehydratase family protein</fullName>
    </submittedName>
</protein>